<keyword evidence="7 8" id="KW-0807">Transducer</keyword>
<evidence type="ECO:0000256" key="4">
    <source>
        <dbReference type="ARBA" id="ARBA00022989"/>
    </source>
</evidence>
<evidence type="ECO:0000256" key="3">
    <source>
        <dbReference type="ARBA" id="ARBA00022692"/>
    </source>
</evidence>
<protein>
    <recommendedName>
        <fullName evidence="8">Gustatory receptor</fullName>
    </recommendedName>
</protein>
<feature type="transmembrane region" description="Helical" evidence="8">
    <location>
        <begin position="229"/>
        <end position="249"/>
    </location>
</feature>
<keyword evidence="2 8" id="KW-1003">Cell membrane</keyword>
<dbReference type="PANTHER" id="PTHR21143:SF133">
    <property type="entry name" value="GUSTATORY AND PHEROMONE RECEPTOR 32A-RELATED"/>
    <property type="match status" value="1"/>
</dbReference>
<dbReference type="GO" id="GO:0007635">
    <property type="term" value="P:chemosensory behavior"/>
    <property type="evidence" value="ECO:0007669"/>
    <property type="project" value="TreeGrafter"/>
</dbReference>
<evidence type="ECO:0000256" key="1">
    <source>
        <dbReference type="ARBA" id="ARBA00004651"/>
    </source>
</evidence>
<dbReference type="AlphaFoldDB" id="A0A834KJ81"/>
<dbReference type="Pfam" id="PF08395">
    <property type="entry name" value="7tm_7"/>
    <property type="match status" value="1"/>
</dbReference>
<dbReference type="InterPro" id="IPR013604">
    <property type="entry name" value="7TM_chemorcpt"/>
</dbReference>
<dbReference type="GO" id="GO:0050909">
    <property type="term" value="P:sensory perception of taste"/>
    <property type="evidence" value="ECO:0007669"/>
    <property type="project" value="InterPro"/>
</dbReference>
<comment type="caution">
    <text evidence="9">The sequence shown here is derived from an EMBL/GenBank/DDBJ whole genome shotgun (WGS) entry which is preliminary data.</text>
</comment>
<feature type="transmembrane region" description="Helical" evidence="8">
    <location>
        <begin position="62"/>
        <end position="79"/>
    </location>
</feature>
<comment type="subcellular location">
    <subcellularLocation>
        <location evidence="1 8">Cell membrane</location>
        <topology evidence="1 8">Multi-pass membrane protein</topology>
    </subcellularLocation>
</comment>
<evidence type="ECO:0000256" key="6">
    <source>
        <dbReference type="ARBA" id="ARBA00023170"/>
    </source>
</evidence>
<evidence type="ECO:0000256" key="2">
    <source>
        <dbReference type="ARBA" id="ARBA00022475"/>
    </source>
</evidence>
<proteinExistence type="inferred from homology"/>
<evidence type="ECO:0000256" key="5">
    <source>
        <dbReference type="ARBA" id="ARBA00023136"/>
    </source>
</evidence>
<feature type="transmembrane region" description="Helical" evidence="8">
    <location>
        <begin position="99"/>
        <end position="117"/>
    </location>
</feature>
<evidence type="ECO:0000256" key="7">
    <source>
        <dbReference type="ARBA" id="ARBA00023224"/>
    </source>
</evidence>
<dbReference type="EMBL" id="JACSEA010000002">
    <property type="protein sequence ID" value="KAF7407542.1"/>
    <property type="molecule type" value="Genomic_DNA"/>
</dbReference>
<evidence type="ECO:0000313" key="10">
    <source>
        <dbReference type="Proteomes" id="UP000614350"/>
    </source>
</evidence>
<gene>
    <name evidence="9" type="ORF">HZH66_002079</name>
</gene>
<keyword evidence="5 8" id="KW-0472">Membrane</keyword>
<keyword evidence="3 8" id="KW-0812">Transmembrane</keyword>
<feature type="transmembrane region" description="Helical" evidence="8">
    <location>
        <begin position="269"/>
        <end position="290"/>
    </location>
</feature>
<sequence>MRNLIERLRKQENVRDMFRSDKIKYERKKSIRDVLRPIYILGIIFGLRVFEFPRSRSRPILSFLYSMSLFSLYHAGWIYQEEYIYGTGIFNLSRTVTYIISITQQVSVFIILIMGLYQSKKLKIINNLRCIKSEFRRANELLSDINVLPISSIALELLEHKEADGSLSIERSLPVDSKKIFIARPSLCQTQSRLQVASHKINRSRKLLRTIRQIHLELYRMSKSYSNMYGIQISLEMAISVLSNIYLLYNLYITFEKKTENNNNLIFDFIVFILCCLQYTLKIFVINYICDKTTKEAERTSEIIHTFYGQNTDFEIKKEVEIFSLQMMQCRTAYTAFGLYNFNCKHICSCIGIITTYMVIMIQVNNSIEQES</sequence>
<dbReference type="GO" id="GO:0043025">
    <property type="term" value="C:neuronal cell body"/>
    <property type="evidence" value="ECO:0007669"/>
    <property type="project" value="TreeGrafter"/>
</dbReference>
<organism evidence="9 10">
    <name type="scientific">Vespula vulgaris</name>
    <name type="common">Yellow jacket</name>
    <name type="synonym">Wasp</name>
    <dbReference type="NCBI Taxonomy" id="7454"/>
    <lineage>
        <taxon>Eukaryota</taxon>
        <taxon>Metazoa</taxon>
        <taxon>Ecdysozoa</taxon>
        <taxon>Arthropoda</taxon>
        <taxon>Hexapoda</taxon>
        <taxon>Insecta</taxon>
        <taxon>Pterygota</taxon>
        <taxon>Neoptera</taxon>
        <taxon>Endopterygota</taxon>
        <taxon>Hymenoptera</taxon>
        <taxon>Apocrita</taxon>
        <taxon>Aculeata</taxon>
        <taxon>Vespoidea</taxon>
        <taxon>Vespidae</taxon>
        <taxon>Vespinae</taxon>
        <taxon>Vespula</taxon>
    </lineage>
</organism>
<dbReference type="GO" id="GO:0005886">
    <property type="term" value="C:plasma membrane"/>
    <property type="evidence" value="ECO:0007669"/>
    <property type="project" value="UniProtKB-SubCell"/>
</dbReference>
<dbReference type="GO" id="GO:0030424">
    <property type="term" value="C:axon"/>
    <property type="evidence" value="ECO:0007669"/>
    <property type="project" value="TreeGrafter"/>
</dbReference>
<dbReference type="GO" id="GO:0030425">
    <property type="term" value="C:dendrite"/>
    <property type="evidence" value="ECO:0007669"/>
    <property type="project" value="TreeGrafter"/>
</dbReference>
<comment type="similarity">
    <text evidence="8">Belongs to the insect chemoreceptor superfamily. Gustatory receptor (GR) family.</text>
</comment>
<evidence type="ECO:0000256" key="8">
    <source>
        <dbReference type="RuleBase" id="RU363108"/>
    </source>
</evidence>
<keyword evidence="6 8" id="KW-0675">Receptor</keyword>
<dbReference type="GO" id="GO:0007165">
    <property type="term" value="P:signal transduction"/>
    <property type="evidence" value="ECO:0007669"/>
    <property type="project" value="UniProtKB-KW"/>
</dbReference>
<dbReference type="Proteomes" id="UP000614350">
    <property type="component" value="Unassembled WGS sequence"/>
</dbReference>
<evidence type="ECO:0000313" key="9">
    <source>
        <dbReference type="EMBL" id="KAF7407542.1"/>
    </source>
</evidence>
<reference evidence="9" key="1">
    <citation type="journal article" date="2020" name="G3 (Bethesda)">
        <title>High-Quality Assemblies for Three Invasive Social Wasps from the &lt;i&gt;Vespula&lt;/i&gt; Genus.</title>
        <authorList>
            <person name="Harrop T.W.R."/>
            <person name="Guhlin J."/>
            <person name="McLaughlin G.M."/>
            <person name="Permina E."/>
            <person name="Stockwell P."/>
            <person name="Gilligan J."/>
            <person name="Le Lec M.F."/>
            <person name="Gruber M.A.M."/>
            <person name="Quinn O."/>
            <person name="Lovegrove M."/>
            <person name="Duncan E.J."/>
            <person name="Remnant E.J."/>
            <person name="Van Eeckhoven J."/>
            <person name="Graham B."/>
            <person name="Knapp R.A."/>
            <person name="Langford K.W."/>
            <person name="Kronenberg Z."/>
            <person name="Press M.O."/>
            <person name="Eacker S.M."/>
            <person name="Wilson-Rankin E.E."/>
            <person name="Purcell J."/>
            <person name="Lester P.J."/>
            <person name="Dearden P.K."/>
        </authorList>
    </citation>
    <scope>NUCLEOTIDE SEQUENCE</scope>
    <source>
        <strain evidence="9">Marl-1</strain>
    </source>
</reference>
<comment type="function">
    <text evidence="8">Gustatory receptor which mediates acceptance or avoidance behavior, depending on its substrates.</text>
</comment>
<keyword evidence="4 8" id="KW-1133">Transmembrane helix</keyword>
<accession>A0A834KJ81</accession>
<keyword evidence="10" id="KW-1185">Reference proteome</keyword>
<comment type="caution">
    <text evidence="8">Lacks conserved residue(s) required for the propagation of feature annotation.</text>
</comment>
<dbReference type="GO" id="GO:0008049">
    <property type="term" value="P:male courtship behavior"/>
    <property type="evidence" value="ECO:0007669"/>
    <property type="project" value="TreeGrafter"/>
</dbReference>
<name>A0A834KJ81_VESVU</name>
<dbReference type="PANTHER" id="PTHR21143">
    <property type="entry name" value="INVERTEBRATE GUSTATORY RECEPTOR"/>
    <property type="match status" value="1"/>
</dbReference>